<name>A0AAN6I4H7_PICAN</name>
<dbReference type="GO" id="GO:0005525">
    <property type="term" value="F:GTP binding"/>
    <property type="evidence" value="ECO:0007669"/>
    <property type="project" value="InterPro"/>
</dbReference>
<dbReference type="RefSeq" id="XP_043058299.1">
    <property type="nucleotide sequence ID" value="XM_043204908.1"/>
</dbReference>
<organism evidence="2 3">
    <name type="scientific">Pichia angusta</name>
    <name type="common">Yeast</name>
    <name type="synonym">Hansenula polymorpha</name>
    <dbReference type="NCBI Taxonomy" id="870730"/>
    <lineage>
        <taxon>Eukaryota</taxon>
        <taxon>Fungi</taxon>
        <taxon>Dikarya</taxon>
        <taxon>Ascomycota</taxon>
        <taxon>Saccharomycotina</taxon>
        <taxon>Pichiomycetes</taxon>
        <taxon>Pichiales</taxon>
        <taxon>Pichiaceae</taxon>
        <taxon>Ogataea</taxon>
    </lineage>
</organism>
<reference evidence="2" key="1">
    <citation type="journal article" date="2021" name="G3 (Bethesda)">
        <title>Genomic diversity, chromosomal rearrangements, and interspecies hybridization in the ogataea polymorpha species complex.</title>
        <authorList>
            <person name="Hanson S.J."/>
            <person name="Cinneide E.O."/>
            <person name="Salzberg L.I."/>
            <person name="Wolfe K.H."/>
            <person name="McGowan J."/>
            <person name="Fitzpatrick D.A."/>
            <person name="Matlin K."/>
        </authorList>
    </citation>
    <scope>NUCLEOTIDE SEQUENCE</scope>
    <source>
        <strain evidence="2">61-244</strain>
    </source>
</reference>
<dbReference type="EMBL" id="JAHLUX010000009">
    <property type="protein sequence ID" value="KAG7816768.1"/>
    <property type="molecule type" value="Genomic_DNA"/>
</dbReference>
<evidence type="ECO:0000313" key="2">
    <source>
        <dbReference type="EMBL" id="KAG7816768.1"/>
    </source>
</evidence>
<evidence type="ECO:0000259" key="1">
    <source>
        <dbReference type="Pfam" id="PF01926"/>
    </source>
</evidence>
<comment type="caution">
    <text evidence="2">The sequence shown here is derived from an EMBL/GenBank/DDBJ whole genome shotgun (WGS) entry which is preliminary data.</text>
</comment>
<dbReference type="AlphaFoldDB" id="A0AAN6I4H7"/>
<protein>
    <recommendedName>
        <fullName evidence="1">G domain-containing protein</fullName>
    </recommendedName>
</protein>
<dbReference type="Gene3D" id="3.40.50.300">
    <property type="entry name" value="P-loop containing nucleotide triphosphate hydrolases"/>
    <property type="match status" value="1"/>
</dbReference>
<dbReference type="Proteomes" id="UP001196530">
    <property type="component" value="Unassembled WGS sequence"/>
</dbReference>
<dbReference type="InterPro" id="IPR006073">
    <property type="entry name" value="GTP-bd"/>
</dbReference>
<dbReference type="Pfam" id="PF01926">
    <property type="entry name" value="MMR_HSR1"/>
    <property type="match status" value="1"/>
</dbReference>
<dbReference type="SUPFAM" id="SSF52540">
    <property type="entry name" value="P-loop containing nucleoside triphosphate hydrolases"/>
    <property type="match status" value="1"/>
</dbReference>
<dbReference type="GeneID" id="66128283"/>
<gene>
    <name evidence="2" type="ORF">KL928_004232</name>
</gene>
<sequence>MIRALPRIAGFRACWGHSAPYRLYHNVPRTAGVSMEQQNGAQDGLPDSALNPADYSSVVRTIPDNAPDTKVLYTLSARYFPLNLKVSIFDTLKAKSIPAKNVLFVVTFADQVLDTPLERDADLQNLRESYARSLNGYLSLYSSQTVDQENVMVTSIKYPRSVAKLFEKLIQTEHNQTYYVIGQTNTGKSSLVQRLILESNDYGSVPVVPKVSAKPCSTRRNGTFVCSYFGLTFVDTPGMLPKTHSIYAVLRPQLRQSVLSWGATNSIRTREFVFTDTEQVVGLGPCVGIYSPDYRGPLALRQYFWGPAKMFRDLAEWQAQLADHRYVSSSPWTAYKLHASGGPCDLVISNLGFVRFEKGCAALTVYVPSCLRVVQRFYTQEHHYYKELDLEAEATS</sequence>
<evidence type="ECO:0000313" key="3">
    <source>
        <dbReference type="Proteomes" id="UP001196530"/>
    </source>
</evidence>
<feature type="domain" description="G" evidence="1">
    <location>
        <begin position="179"/>
        <end position="243"/>
    </location>
</feature>
<proteinExistence type="predicted"/>
<dbReference type="InterPro" id="IPR027417">
    <property type="entry name" value="P-loop_NTPase"/>
</dbReference>
<accession>A0AAN6I4H7</accession>